<reference evidence="4" key="1">
    <citation type="submission" date="2021-04" db="EMBL/GenBank/DDBJ databases">
        <authorList>
            <person name="Rodrigo-Torres L."/>
            <person name="Arahal R. D."/>
            <person name="Lucena T."/>
        </authorList>
    </citation>
    <scope>NUCLEOTIDE SEQUENCE</scope>
    <source>
        <strain evidence="4">CECT 9275</strain>
    </source>
</reference>
<sequence>MKKEEKAKIDQSTEEKIKAAAYKLFTQKGYAATKTRDIAEEAGINLALLNYYFRSKEKLFELIMADNMKQFMFSVVSITNDDNTTYQEKIALIAETYIDMLIAQPDMPIFVLSEIRNDPSGLIKKMNFDDIILRSLFIRQLKSAVEGNEITPVDPLHIIMNILGMAVFPFIGSPVLKKIGGMSDESFNAMMRERKKLIPLWLHEMLRKKG</sequence>
<dbReference type="SUPFAM" id="SSF46689">
    <property type="entry name" value="Homeodomain-like"/>
    <property type="match status" value="1"/>
</dbReference>
<dbReference type="InterPro" id="IPR050109">
    <property type="entry name" value="HTH-type_TetR-like_transc_reg"/>
</dbReference>
<feature type="DNA-binding region" description="H-T-H motif" evidence="2">
    <location>
        <begin position="34"/>
        <end position="53"/>
    </location>
</feature>
<dbReference type="PANTHER" id="PTHR30055">
    <property type="entry name" value="HTH-TYPE TRANSCRIPTIONAL REGULATOR RUTR"/>
    <property type="match status" value="1"/>
</dbReference>
<organism evidence="4 5">
    <name type="scientific">Dyadobacter helix</name>
    <dbReference type="NCBI Taxonomy" id="2822344"/>
    <lineage>
        <taxon>Bacteria</taxon>
        <taxon>Pseudomonadati</taxon>
        <taxon>Bacteroidota</taxon>
        <taxon>Cytophagia</taxon>
        <taxon>Cytophagales</taxon>
        <taxon>Spirosomataceae</taxon>
        <taxon>Dyadobacter</taxon>
    </lineage>
</organism>
<comment type="caution">
    <text evidence="4">The sequence shown here is derived from an EMBL/GenBank/DDBJ whole genome shotgun (WGS) entry which is preliminary data.</text>
</comment>
<dbReference type="InterPro" id="IPR009057">
    <property type="entry name" value="Homeodomain-like_sf"/>
</dbReference>
<protein>
    <recommendedName>
        <fullName evidence="3">HTH tetR-type domain-containing protein</fullName>
    </recommendedName>
</protein>
<dbReference type="InterPro" id="IPR001647">
    <property type="entry name" value="HTH_TetR"/>
</dbReference>
<feature type="domain" description="HTH tetR-type" evidence="3">
    <location>
        <begin position="11"/>
        <end position="71"/>
    </location>
</feature>
<evidence type="ECO:0000259" key="3">
    <source>
        <dbReference type="PROSITE" id="PS50977"/>
    </source>
</evidence>
<dbReference type="SUPFAM" id="SSF48498">
    <property type="entry name" value="Tetracyclin repressor-like, C-terminal domain"/>
    <property type="match status" value="1"/>
</dbReference>
<evidence type="ECO:0000256" key="2">
    <source>
        <dbReference type="PROSITE-ProRule" id="PRU00335"/>
    </source>
</evidence>
<dbReference type="InterPro" id="IPR036271">
    <property type="entry name" value="Tet_transcr_reg_TetR-rel_C_sf"/>
</dbReference>
<dbReference type="Proteomes" id="UP000680038">
    <property type="component" value="Unassembled WGS sequence"/>
</dbReference>
<dbReference type="RefSeq" id="WP_215237858.1">
    <property type="nucleotide sequence ID" value="NZ_CAJRAF010000001.1"/>
</dbReference>
<dbReference type="Pfam" id="PF00440">
    <property type="entry name" value="TetR_N"/>
    <property type="match status" value="1"/>
</dbReference>
<evidence type="ECO:0000256" key="1">
    <source>
        <dbReference type="ARBA" id="ARBA00023125"/>
    </source>
</evidence>
<dbReference type="GO" id="GO:0003700">
    <property type="term" value="F:DNA-binding transcription factor activity"/>
    <property type="evidence" value="ECO:0007669"/>
    <property type="project" value="TreeGrafter"/>
</dbReference>
<evidence type="ECO:0000313" key="4">
    <source>
        <dbReference type="EMBL" id="CAG4993472.1"/>
    </source>
</evidence>
<accession>A0A916JD42</accession>
<dbReference type="PRINTS" id="PR00455">
    <property type="entry name" value="HTHTETR"/>
</dbReference>
<dbReference type="Gene3D" id="1.10.357.10">
    <property type="entry name" value="Tetracycline Repressor, domain 2"/>
    <property type="match status" value="1"/>
</dbReference>
<keyword evidence="1 2" id="KW-0238">DNA-binding</keyword>
<keyword evidence="5" id="KW-1185">Reference proteome</keyword>
<dbReference type="PANTHER" id="PTHR30055:SF226">
    <property type="entry name" value="HTH-TYPE TRANSCRIPTIONAL REGULATOR PKSA"/>
    <property type="match status" value="1"/>
</dbReference>
<dbReference type="GO" id="GO:0000976">
    <property type="term" value="F:transcription cis-regulatory region binding"/>
    <property type="evidence" value="ECO:0007669"/>
    <property type="project" value="TreeGrafter"/>
</dbReference>
<evidence type="ECO:0000313" key="5">
    <source>
        <dbReference type="Proteomes" id="UP000680038"/>
    </source>
</evidence>
<gene>
    <name evidence="4" type="ORF">DYBT9275_01176</name>
</gene>
<dbReference type="PROSITE" id="PS50977">
    <property type="entry name" value="HTH_TETR_2"/>
    <property type="match status" value="1"/>
</dbReference>
<proteinExistence type="predicted"/>
<dbReference type="AlphaFoldDB" id="A0A916JD42"/>
<name>A0A916JD42_9BACT</name>
<dbReference type="EMBL" id="CAJRAF010000001">
    <property type="protein sequence ID" value="CAG4993472.1"/>
    <property type="molecule type" value="Genomic_DNA"/>
</dbReference>